<reference evidence="13" key="1">
    <citation type="submission" date="2016-10" db="EMBL/GenBank/DDBJ databases">
        <authorList>
            <person name="Varghese N."/>
            <person name="Submissions S."/>
        </authorList>
    </citation>
    <scope>NUCLEOTIDE SEQUENCE [LARGE SCALE GENOMIC DNA]</scope>
    <source>
        <strain evidence="13">DSM 44718</strain>
    </source>
</reference>
<keyword evidence="12" id="KW-0378">Hydrolase</keyword>
<dbReference type="PANTHER" id="PTHR46193:SF18">
    <property type="entry name" value="HEXITOL PHOSPHATASE B"/>
    <property type="match status" value="1"/>
</dbReference>
<dbReference type="NCBIfam" id="TIGR01509">
    <property type="entry name" value="HAD-SF-IA-v3"/>
    <property type="match status" value="1"/>
</dbReference>
<gene>
    <name evidence="12" type="ORF">SAMN05421684_0800</name>
</gene>
<evidence type="ECO:0000256" key="10">
    <source>
        <dbReference type="ARBA" id="ARBA00044991"/>
    </source>
</evidence>
<dbReference type="GO" id="GO:0046872">
    <property type="term" value="F:metal ion binding"/>
    <property type="evidence" value="ECO:0007669"/>
    <property type="project" value="UniProtKB-KW"/>
</dbReference>
<proteinExistence type="inferred from homology"/>
<dbReference type="STRING" id="137265.SAMN05421684_0800"/>
<protein>
    <recommendedName>
        <fullName evidence="10">Beta-phosphoglucomutase</fullName>
        <ecNumber evidence="9">5.4.2.6</ecNumber>
    </recommendedName>
</protein>
<keyword evidence="5" id="KW-0460">Magnesium</keyword>
<evidence type="ECO:0000256" key="1">
    <source>
        <dbReference type="ARBA" id="ARBA00001946"/>
    </source>
</evidence>
<evidence type="ECO:0000313" key="12">
    <source>
        <dbReference type="EMBL" id="SDY64554.1"/>
    </source>
</evidence>
<evidence type="ECO:0000256" key="4">
    <source>
        <dbReference type="ARBA" id="ARBA00022723"/>
    </source>
</evidence>
<dbReference type="SUPFAM" id="SSF56784">
    <property type="entry name" value="HAD-like"/>
    <property type="match status" value="1"/>
</dbReference>
<dbReference type="EMBL" id="FNQB01000001">
    <property type="protein sequence ID" value="SDY64554.1"/>
    <property type="molecule type" value="Genomic_DNA"/>
</dbReference>
<organism evidence="12 13">
    <name type="scientific">Asanoa ishikariensis</name>
    <dbReference type="NCBI Taxonomy" id="137265"/>
    <lineage>
        <taxon>Bacteria</taxon>
        <taxon>Bacillati</taxon>
        <taxon>Actinomycetota</taxon>
        <taxon>Actinomycetes</taxon>
        <taxon>Micromonosporales</taxon>
        <taxon>Micromonosporaceae</taxon>
        <taxon>Asanoa</taxon>
    </lineage>
</organism>
<dbReference type="Gene3D" id="3.40.50.1000">
    <property type="entry name" value="HAD superfamily/HAD-like"/>
    <property type="match status" value="1"/>
</dbReference>
<evidence type="ECO:0000256" key="11">
    <source>
        <dbReference type="SAM" id="MobiDB-lite"/>
    </source>
</evidence>
<dbReference type="RefSeq" id="WP_090787263.1">
    <property type="nucleotide sequence ID" value="NZ_BOND01000015.1"/>
</dbReference>
<name>A0A1H3LKQ5_9ACTN</name>
<dbReference type="OrthoDB" id="9797743at2"/>
<dbReference type="InterPro" id="IPR023198">
    <property type="entry name" value="PGP-like_dom2"/>
</dbReference>
<keyword evidence="13" id="KW-1185">Reference proteome</keyword>
<dbReference type="InterPro" id="IPR006439">
    <property type="entry name" value="HAD-SF_hydro_IA"/>
</dbReference>
<dbReference type="InterPro" id="IPR023214">
    <property type="entry name" value="HAD_sf"/>
</dbReference>
<dbReference type="GO" id="GO:0008801">
    <property type="term" value="F:beta-phosphoglucomutase activity"/>
    <property type="evidence" value="ECO:0007669"/>
    <property type="project" value="UniProtKB-EC"/>
</dbReference>
<evidence type="ECO:0000256" key="2">
    <source>
        <dbReference type="ARBA" id="ARBA00006171"/>
    </source>
</evidence>
<keyword evidence="3" id="KW-0597">Phosphoprotein</keyword>
<accession>A0A1H3LKQ5</accession>
<dbReference type="AlphaFoldDB" id="A0A1H3LKQ5"/>
<evidence type="ECO:0000256" key="6">
    <source>
        <dbReference type="ARBA" id="ARBA00023235"/>
    </source>
</evidence>
<dbReference type="EC" id="5.4.2.6" evidence="9"/>
<evidence type="ECO:0000256" key="9">
    <source>
        <dbReference type="ARBA" id="ARBA00044968"/>
    </source>
</evidence>
<dbReference type="InterPro" id="IPR051600">
    <property type="entry name" value="Beta-PGM-like"/>
</dbReference>
<comment type="catalytic activity">
    <reaction evidence="8">
        <text>beta-D-glucose 1-phosphate = beta-D-glucose 6-phosphate</text>
        <dbReference type="Rhea" id="RHEA:20113"/>
        <dbReference type="ChEBI" id="CHEBI:57684"/>
        <dbReference type="ChEBI" id="CHEBI:58247"/>
        <dbReference type="EC" id="5.4.2.6"/>
    </reaction>
</comment>
<dbReference type="Proteomes" id="UP000199632">
    <property type="component" value="Unassembled WGS sequence"/>
</dbReference>
<sequence length="250" mass="26475">MLGLPDHVTACLFDMDGVLTQTATVHNAAWTETFDDFLRRRSERTGEPFTAFDPHSDYPKYVDGRTRADGVRTFLASRGITLPDGDPDDPPEADTVNGVGNRKNVILVRRIKEDGVAVYDGSVDYLRAARKAGLKTAVVSASANTPDILRITGLGDLLDARVDGNVARAEKLPGKPQPDTFLRGAELLGVAPKDAAVFEDALAGVAAGRAGNFGIVIGVDRVGGTHGADLKTHGADVVVRDLSELLEGTA</sequence>
<dbReference type="Pfam" id="PF00702">
    <property type="entry name" value="Hydrolase"/>
    <property type="match status" value="1"/>
</dbReference>
<dbReference type="SFLD" id="SFLDG01129">
    <property type="entry name" value="C1.5:_HAD__Beta-PGM__Phosphata"/>
    <property type="match status" value="1"/>
</dbReference>
<feature type="region of interest" description="Disordered" evidence="11">
    <location>
        <begin position="79"/>
        <end position="98"/>
    </location>
</feature>
<comment type="cofactor">
    <cofactor evidence="1">
        <name>Mg(2+)</name>
        <dbReference type="ChEBI" id="CHEBI:18420"/>
    </cofactor>
</comment>
<comment type="similarity">
    <text evidence="2">Belongs to the HAD-like hydrolase superfamily. CbbY/CbbZ/Gph/YieH family.</text>
</comment>
<evidence type="ECO:0000256" key="5">
    <source>
        <dbReference type="ARBA" id="ARBA00022842"/>
    </source>
</evidence>
<evidence type="ECO:0000313" key="13">
    <source>
        <dbReference type="Proteomes" id="UP000199632"/>
    </source>
</evidence>
<dbReference type="InterPro" id="IPR010976">
    <property type="entry name" value="B-phosphoglucomutase_hydrolase"/>
</dbReference>
<dbReference type="SFLD" id="SFLDS00003">
    <property type="entry name" value="Haloacid_Dehalogenase"/>
    <property type="match status" value="1"/>
</dbReference>
<dbReference type="NCBIfam" id="TIGR02009">
    <property type="entry name" value="PGMB-YQAB-SF"/>
    <property type="match status" value="1"/>
</dbReference>
<evidence type="ECO:0000256" key="3">
    <source>
        <dbReference type="ARBA" id="ARBA00022553"/>
    </source>
</evidence>
<dbReference type="InterPro" id="IPR036412">
    <property type="entry name" value="HAD-like_sf"/>
</dbReference>
<keyword evidence="4" id="KW-0479">Metal-binding</keyword>
<dbReference type="Gene3D" id="1.10.150.240">
    <property type="entry name" value="Putative phosphatase, domain 2"/>
    <property type="match status" value="1"/>
</dbReference>
<keyword evidence="6" id="KW-0413">Isomerase</keyword>
<dbReference type="PANTHER" id="PTHR46193">
    <property type="entry name" value="6-PHOSPHOGLUCONATE PHOSPHATASE"/>
    <property type="match status" value="1"/>
</dbReference>
<dbReference type="GO" id="GO:0016787">
    <property type="term" value="F:hydrolase activity"/>
    <property type="evidence" value="ECO:0007669"/>
    <property type="project" value="UniProtKB-KW"/>
</dbReference>
<keyword evidence="7" id="KW-0119">Carbohydrate metabolism</keyword>
<evidence type="ECO:0000256" key="7">
    <source>
        <dbReference type="ARBA" id="ARBA00023277"/>
    </source>
</evidence>
<evidence type="ECO:0000256" key="8">
    <source>
        <dbReference type="ARBA" id="ARBA00044926"/>
    </source>
</evidence>